<dbReference type="EMBL" id="BGPR01025033">
    <property type="protein sequence ID" value="GBN93611.1"/>
    <property type="molecule type" value="Genomic_DNA"/>
</dbReference>
<organism evidence="1 4">
    <name type="scientific">Araneus ventricosus</name>
    <name type="common">Orbweaver spider</name>
    <name type="synonym">Epeira ventricosa</name>
    <dbReference type="NCBI Taxonomy" id="182803"/>
    <lineage>
        <taxon>Eukaryota</taxon>
        <taxon>Metazoa</taxon>
        <taxon>Ecdysozoa</taxon>
        <taxon>Arthropoda</taxon>
        <taxon>Chelicerata</taxon>
        <taxon>Arachnida</taxon>
        <taxon>Araneae</taxon>
        <taxon>Araneomorphae</taxon>
        <taxon>Entelegynae</taxon>
        <taxon>Araneoidea</taxon>
        <taxon>Araneidae</taxon>
        <taxon>Araneus</taxon>
    </lineage>
</organism>
<dbReference type="Proteomes" id="UP000499080">
    <property type="component" value="Unassembled WGS sequence"/>
</dbReference>
<gene>
    <name evidence="2" type="ORF">AVEN_102958_1</name>
    <name evidence="1" type="ORF">AVEN_254858_1</name>
    <name evidence="3" type="ORF">AVEN_256351_1</name>
</gene>
<evidence type="ECO:0000313" key="1">
    <source>
        <dbReference type="EMBL" id="GBN92017.1"/>
    </source>
</evidence>
<evidence type="ECO:0000313" key="4">
    <source>
        <dbReference type="Proteomes" id="UP000499080"/>
    </source>
</evidence>
<name>A0A4Y2SUV5_ARAVE</name>
<keyword evidence="4" id="KW-1185">Reference proteome</keyword>
<dbReference type="AlphaFoldDB" id="A0A4Y2SUV5"/>
<comment type="caution">
    <text evidence="1">The sequence shown here is derived from an EMBL/GenBank/DDBJ whole genome shotgun (WGS) entry which is preliminary data.</text>
</comment>
<accession>A0A4Y2SUV5</accession>
<dbReference type="EMBL" id="BGPR01025034">
    <property type="protein sequence ID" value="GBN93612.1"/>
    <property type="molecule type" value="Genomic_DNA"/>
</dbReference>
<dbReference type="EMBL" id="BGPR01024177">
    <property type="protein sequence ID" value="GBN92017.1"/>
    <property type="molecule type" value="Genomic_DNA"/>
</dbReference>
<reference evidence="1 4" key="1">
    <citation type="journal article" date="2019" name="Sci. Rep.">
        <title>Orb-weaving spider Araneus ventricosus genome elucidates the spidroin gene catalogue.</title>
        <authorList>
            <person name="Kono N."/>
            <person name="Nakamura H."/>
            <person name="Ohtoshi R."/>
            <person name="Moran D.A.P."/>
            <person name="Shinohara A."/>
            <person name="Yoshida Y."/>
            <person name="Fujiwara M."/>
            <person name="Mori M."/>
            <person name="Tomita M."/>
            <person name="Arakawa K."/>
        </authorList>
    </citation>
    <scope>NUCLEOTIDE SEQUENCE [LARGE SCALE GENOMIC DNA]</scope>
</reference>
<evidence type="ECO:0000313" key="3">
    <source>
        <dbReference type="EMBL" id="GBN93612.1"/>
    </source>
</evidence>
<protein>
    <submittedName>
        <fullName evidence="1">Uncharacterized protein</fullName>
    </submittedName>
</protein>
<evidence type="ECO:0000313" key="2">
    <source>
        <dbReference type="EMBL" id="GBN93611.1"/>
    </source>
</evidence>
<proteinExistence type="predicted"/>
<sequence length="80" mass="9128">MRVRRLRMSLTIVSSTADASWTFELKCRQVNVAGVIDARANCEFRSVIRFLQVEGCFVEGDHYSCCFPDFTTNAKSHSDF</sequence>